<reference evidence="2 3" key="1">
    <citation type="journal article" date="2016" name="Gut Pathog.">
        <title>Whole genome sequencing of "Faecalibaculum rodentium" ALO17, isolated from C57BL/6J laboratory mouse feces.</title>
        <authorList>
            <person name="Lim S."/>
            <person name="Chang D.H."/>
            <person name="Ahn S."/>
            <person name="Kim B.C."/>
        </authorList>
    </citation>
    <scope>NUCLEOTIDE SEQUENCE [LARGE SCALE GENOMIC DNA]</scope>
    <source>
        <strain evidence="2 3">Alo17</strain>
    </source>
</reference>
<evidence type="ECO:0000313" key="2">
    <source>
        <dbReference type="EMBL" id="AMK53370.1"/>
    </source>
</evidence>
<dbReference type="AlphaFoldDB" id="A0A140DRU3"/>
<evidence type="ECO:0000313" key="3">
    <source>
        <dbReference type="Proteomes" id="UP000069771"/>
    </source>
</evidence>
<organism evidence="2 3">
    <name type="scientific">Faecalibaculum rodentium</name>
    <dbReference type="NCBI Taxonomy" id="1702221"/>
    <lineage>
        <taxon>Bacteria</taxon>
        <taxon>Bacillati</taxon>
        <taxon>Bacillota</taxon>
        <taxon>Erysipelotrichia</taxon>
        <taxon>Erysipelotrichales</taxon>
        <taxon>Erysipelotrichaceae</taxon>
        <taxon>Faecalibaculum</taxon>
    </lineage>
</organism>
<dbReference type="Proteomes" id="UP000069771">
    <property type="component" value="Chromosome"/>
</dbReference>
<accession>A0A140DRU3</accession>
<evidence type="ECO:0000256" key="1">
    <source>
        <dbReference type="SAM" id="Phobius"/>
    </source>
</evidence>
<proteinExistence type="predicted"/>
<keyword evidence="1" id="KW-0812">Transmembrane</keyword>
<name>A0A140DRU3_9FIRM</name>
<keyword evidence="3" id="KW-1185">Reference proteome</keyword>
<keyword evidence="1" id="KW-1133">Transmembrane helix</keyword>
<protein>
    <submittedName>
        <fullName evidence="2">Uncharacterized protein</fullName>
    </submittedName>
</protein>
<dbReference type="EMBL" id="CP011391">
    <property type="protein sequence ID" value="AMK53370.1"/>
    <property type="molecule type" value="Genomic_DNA"/>
</dbReference>
<gene>
    <name evidence="2" type="ORF">AALO17_02360</name>
</gene>
<dbReference type="KEGG" id="fro:AALO17_02360"/>
<keyword evidence="1" id="KW-0472">Membrane</keyword>
<feature type="transmembrane region" description="Helical" evidence="1">
    <location>
        <begin position="7"/>
        <end position="26"/>
    </location>
</feature>
<sequence>MQGTDKNLYLYPVSGWVVIADLYILYIQSIRYTEQVLSQLMTCSMICRSRWETE</sequence>
<dbReference type="STRING" id="1702221.AALO17_02360"/>